<dbReference type="GO" id="GO:0008270">
    <property type="term" value="F:zinc ion binding"/>
    <property type="evidence" value="ECO:0007669"/>
    <property type="project" value="InterPro"/>
</dbReference>
<dbReference type="Pfam" id="PF02574">
    <property type="entry name" value="S-methyl_trans"/>
    <property type="match status" value="1"/>
</dbReference>
<dbReference type="InterPro" id="IPR003726">
    <property type="entry name" value="HCY_dom"/>
</dbReference>
<dbReference type="Gene3D" id="3.20.20.330">
    <property type="entry name" value="Homocysteine-binding-like domain"/>
    <property type="match status" value="1"/>
</dbReference>
<sequence length="314" mass="34775">MSRLLETLAEKPILILDGAMGTELEKRGYDVSGTLWSAKYLLGEPSPLIEIHKAYLEAGADLVTTASYQASYQGLLEAGLTKQQTILAIKESVHIARVAIEKVWADLSEREKEGRLYPFIAGSVGPYGAYLADGSEYTGAYQLTKEEFQNFHRPRIKALVEGGVDLLAFETIPNLTEARALLELLYQEYSNVPAYLSFTSQDGQHISDGSSLKKVVELVNCYSAELLAVGINCSKPAVTVTFLKQLRRLTDKEFVVYPNSGEEYDGINHAWYEEGSTTDLHTQAKIYQKLGARFIGGCCRTRPVDIAGLAEYFH</sequence>
<evidence type="ECO:0000256" key="1">
    <source>
        <dbReference type="ARBA" id="ARBA00022603"/>
    </source>
</evidence>
<proteinExistence type="predicted"/>
<evidence type="ECO:0000256" key="3">
    <source>
        <dbReference type="ARBA" id="ARBA00022723"/>
    </source>
</evidence>
<dbReference type="GO" id="GO:0032259">
    <property type="term" value="P:methylation"/>
    <property type="evidence" value="ECO:0007669"/>
    <property type="project" value="UniProtKB-KW"/>
</dbReference>
<keyword evidence="3 6" id="KW-0479">Metal-binding</keyword>
<keyword evidence="10" id="KW-1185">Reference proteome</keyword>
<accession>A0A380KUX2</accession>
<dbReference type="OrthoDB" id="9803687at2"/>
<evidence type="ECO:0000313" key="9">
    <source>
        <dbReference type="EMBL" id="SUN75713.1"/>
    </source>
</evidence>
<evidence type="ECO:0000256" key="2">
    <source>
        <dbReference type="ARBA" id="ARBA00022679"/>
    </source>
</evidence>
<comment type="cofactor">
    <cofactor evidence="6">
        <name>Zn(2+)</name>
        <dbReference type="ChEBI" id="CHEBI:29105"/>
    </cofactor>
    <text evidence="6">Binds 1 zinc ion per subunit.</text>
</comment>
<dbReference type="InterPro" id="IPR051486">
    <property type="entry name" value="Hcy_S-methyltransferase"/>
</dbReference>
<dbReference type="PIRSF" id="PIRSF037505">
    <property type="entry name" value="Betaine_HMT"/>
    <property type="match status" value="1"/>
</dbReference>
<dbReference type="GO" id="GO:0033528">
    <property type="term" value="P:S-methylmethionine cycle"/>
    <property type="evidence" value="ECO:0007669"/>
    <property type="project" value="TreeGrafter"/>
</dbReference>
<name>A0A380KUX2_9STRE</name>
<dbReference type="FunFam" id="3.20.20.330:FF:000002">
    <property type="entry name" value="Homocysteine S-methyltransferase"/>
    <property type="match status" value="1"/>
</dbReference>
<evidence type="ECO:0000313" key="10">
    <source>
        <dbReference type="Proteomes" id="UP000254634"/>
    </source>
</evidence>
<dbReference type="EMBL" id="UHFR01000005">
    <property type="protein sequence ID" value="SUN75713.1"/>
    <property type="molecule type" value="Genomic_DNA"/>
</dbReference>
<keyword evidence="4 6" id="KW-0862">Zinc</keyword>
<feature type="binding site" evidence="6 7">
    <location>
        <position position="299"/>
    </location>
    <ligand>
        <name>Zn(2+)</name>
        <dbReference type="ChEBI" id="CHEBI:29105"/>
    </ligand>
</feature>
<evidence type="ECO:0000256" key="7">
    <source>
        <dbReference type="PROSITE-ProRule" id="PRU00333"/>
    </source>
</evidence>
<protein>
    <recommendedName>
        <fullName evidence="5">S-methylmethionine:homocysteine methyltransferase</fullName>
    </recommendedName>
</protein>
<reference evidence="9" key="1">
    <citation type="submission" date="2018-06" db="EMBL/GenBank/DDBJ databases">
        <authorList>
            <consortium name="Pathogen Informatics"/>
            <person name="Doyle S."/>
        </authorList>
    </citation>
    <scope>NUCLEOTIDE SEQUENCE [LARGE SCALE GENOMIC DNA]</scope>
    <source>
        <strain evidence="9">NCTC13765</strain>
    </source>
</reference>
<feature type="domain" description="Hcy-binding" evidence="8">
    <location>
        <begin position="2"/>
        <end position="313"/>
    </location>
</feature>
<dbReference type="PROSITE" id="PS50970">
    <property type="entry name" value="HCY"/>
    <property type="match status" value="1"/>
</dbReference>
<dbReference type="PANTHER" id="PTHR46015">
    <property type="entry name" value="ZGC:172121"/>
    <property type="match status" value="1"/>
</dbReference>
<dbReference type="GO" id="GO:0008898">
    <property type="term" value="F:S-adenosylmethionine-homocysteine S-methyltransferase activity"/>
    <property type="evidence" value="ECO:0007669"/>
    <property type="project" value="TreeGrafter"/>
</dbReference>
<dbReference type="PANTHER" id="PTHR46015:SF1">
    <property type="entry name" value="HOMOCYSTEINE S-METHYLTRANSFERASE-LIKE ISOFORM 1"/>
    <property type="match status" value="1"/>
</dbReference>
<dbReference type="InterPro" id="IPR017226">
    <property type="entry name" value="BHMT-like"/>
</dbReference>
<organism evidence="9 10">
    <name type="scientific">Streptococcus massiliensis</name>
    <dbReference type="NCBI Taxonomy" id="313439"/>
    <lineage>
        <taxon>Bacteria</taxon>
        <taxon>Bacillati</taxon>
        <taxon>Bacillota</taxon>
        <taxon>Bacilli</taxon>
        <taxon>Lactobacillales</taxon>
        <taxon>Streptococcaceae</taxon>
        <taxon>Streptococcus</taxon>
    </lineage>
</organism>
<feature type="binding site" evidence="6 7">
    <location>
        <position position="233"/>
    </location>
    <ligand>
        <name>Zn(2+)</name>
        <dbReference type="ChEBI" id="CHEBI:29105"/>
    </ligand>
</feature>
<feature type="binding site" evidence="6 7">
    <location>
        <position position="298"/>
    </location>
    <ligand>
        <name>Zn(2+)</name>
        <dbReference type="ChEBI" id="CHEBI:29105"/>
    </ligand>
</feature>
<dbReference type="RefSeq" id="WP_018371182.1">
    <property type="nucleotide sequence ID" value="NZ_UHFR01000005.1"/>
</dbReference>
<gene>
    <name evidence="9" type="primary">mmuM</name>
    <name evidence="9" type="ORF">NCTC13765_00147</name>
</gene>
<dbReference type="GO" id="GO:0009086">
    <property type="term" value="P:methionine biosynthetic process"/>
    <property type="evidence" value="ECO:0007669"/>
    <property type="project" value="InterPro"/>
</dbReference>
<dbReference type="Proteomes" id="UP000254634">
    <property type="component" value="Unassembled WGS sequence"/>
</dbReference>
<dbReference type="NCBIfam" id="NF007020">
    <property type="entry name" value="PRK09485.1"/>
    <property type="match status" value="1"/>
</dbReference>
<dbReference type="AlphaFoldDB" id="A0A380KUX2"/>
<keyword evidence="1 7" id="KW-0489">Methyltransferase</keyword>
<keyword evidence="2 7" id="KW-0808">Transferase</keyword>
<dbReference type="SUPFAM" id="SSF82282">
    <property type="entry name" value="Homocysteine S-methyltransferase"/>
    <property type="match status" value="1"/>
</dbReference>
<evidence type="ECO:0000256" key="4">
    <source>
        <dbReference type="ARBA" id="ARBA00022833"/>
    </source>
</evidence>
<dbReference type="STRING" id="1123307.GCA_000380065_00494"/>
<evidence type="ECO:0000259" key="8">
    <source>
        <dbReference type="PROSITE" id="PS50970"/>
    </source>
</evidence>
<evidence type="ECO:0000256" key="6">
    <source>
        <dbReference type="PIRSR" id="PIRSR037505-2"/>
    </source>
</evidence>
<dbReference type="InterPro" id="IPR036589">
    <property type="entry name" value="HCY_dom_sf"/>
</dbReference>
<evidence type="ECO:0000256" key="5">
    <source>
        <dbReference type="ARBA" id="ARBA00076752"/>
    </source>
</evidence>